<keyword evidence="6" id="KW-1133">Transmembrane helix</keyword>
<dbReference type="InterPro" id="IPR013685">
    <property type="entry name" value="POTRA_FtsQ_type"/>
</dbReference>
<dbReference type="Gene3D" id="3.40.50.11690">
    <property type="entry name" value="Cell division protein FtsQ/DivIB"/>
    <property type="match status" value="1"/>
</dbReference>
<sequence>VQIPSRSGIYATRKIPVSRARPFKPMGRKKILLVLTGFLLLCFGVFLQQNFDRGAGFINRPISKVRIENQWQHIREEEVSWLLAEFMGAGFFNFDMAGVKQILEQHPWVHHATIKKLWPESISLHITEQVAIAQWGHSQLLSQNGETFKPIGIESLNSLPLLNGPEESQLRVMEQYQAISQLLLPSTLRLTGLTLTLRGSWELVLNEELVVAAGRTDVFEKLQRFVEFYAGQPATRTVGYRSIDLRYDNGIAIKSVLDKITGVAVR</sequence>
<evidence type="ECO:0000256" key="4">
    <source>
        <dbReference type="ARBA" id="ARBA00022618"/>
    </source>
</evidence>
<evidence type="ECO:0000259" key="9">
    <source>
        <dbReference type="PROSITE" id="PS51779"/>
    </source>
</evidence>
<accession>A0A381PS09</accession>
<dbReference type="InterPro" id="IPR026579">
    <property type="entry name" value="FtsQ"/>
</dbReference>
<dbReference type="Pfam" id="PF08478">
    <property type="entry name" value="POTRA_1"/>
    <property type="match status" value="1"/>
</dbReference>
<evidence type="ECO:0000313" key="10">
    <source>
        <dbReference type="EMBL" id="SUZ69424.1"/>
    </source>
</evidence>
<dbReference type="Pfam" id="PF03799">
    <property type="entry name" value="FtsQ_DivIB_C"/>
    <property type="match status" value="1"/>
</dbReference>
<comment type="subcellular location">
    <subcellularLocation>
        <location evidence="1">Membrane</location>
    </subcellularLocation>
</comment>
<keyword evidence="4" id="KW-0132">Cell division</keyword>
<dbReference type="InterPro" id="IPR045335">
    <property type="entry name" value="FtsQ_C_sf"/>
</dbReference>
<name>A0A381PS09_9ZZZZ</name>
<dbReference type="PANTHER" id="PTHR35851:SF1">
    <property type="entry name" value="CELL DIVISION PROTEIN FTSQ"/>
    <property type="match status" value="1"/>
</dbReference>
<feature type="domain" description="POTRA" evidence="9">
    <location>
        <begin position="60"/>
        <end position="129"/>
    </location>
</feature>
<dbReference type="PROSITE" id="PS51779">
    <property type="entry name" value="POTRA"/>
    <property type="match status" value="1"/>
</dbReference>
<protein>
    <recommendedName>
        <fullName evidence="9">POTRA domain-containing protein</fullName>
    </recommendedName>
</protein>
<keyword evidence="5" id="KW-0812">Transmembrane</keyword>
<feature type="non-terminal residue" evidence="10">
    <location>
        <position position="1"/>
    </location>
</feature>
<evidence type="ECO:0000256" key="5">
    <source>
        <dbReference type="ARBA" id="ARBA00022692"/>
    </source>
</evidence>
<keyword evidence="8" id="KW-0131">Cell cycle</keyword>
<dbReference type="HAMAP" id="MF_00911">
    <property type="entry name" value="FtsQ_subfam"/>
    <property type="match status" value="1"/>
</dbReference>
<reference evidence="10" key="1">
    <citation type="submission" date="2018-05" db="EMBL/GenBank/DDBJ databases">
        <authorList>
            <person name="Lanie J.A."/>
            <person name="Ng W.-L."/>
            <person name="Kazmierczak K.M."/>
            <person name="Andrzejewski T.M."/>
            <person name="Davidsen T.M."/>
            <person name="Wayne K.J."/>
            <person name="Tettelin H."/>
            <person name="Glass J.I."/>
            <person name="Rusch D."/>
            <person name="Podicherti R."/>
            <person name="Tsui H.-C.T."/>
            <person name="Winkler M.E."/>
        </authorList>
    </citation>
    <scope>NUCLEOTIDE SEQUENCE</scope>
</reference>
<evidence type="ECO:0000256" key="1">
    <source>
        <dbReference type="ARBA" id="ARBA00004370"/>
    </source>
</evidence>
<dbReference type="InterPro" id="IPR034746">
    <property type="entry name" value="POTRA"/>
</dbReference>
<dbReference type="GO" id="GO:0016020">
    <property type="term" value="C:membrane"/>
    <property type="evidence" value="ECO:0007669"/>
    <property type="project" value="UniProtKB-SubCell"/>
</dbReference>
<keyword evidence="2" id="KW-1003">Cell membrane</keyword>
<evidence type="ECO:0000256" key="8">
    <source>
        <dbReference type="ARBA" id="ARBA00023306"/>
    </source>
</evidence>
<organism evidence="10">
    <name type="scientific">marine metagenome</name>
    <dbReference type="NCBI Taxonomy" id="408172"/>
    <lineage>
        <taxon>unclassified sequences</taxon>
        <taxon>metagenomes</taxon>
        <taxon>ecological metagenomes</taxon>
    </lineage>
</organism>
<dbReference type="AlphaFoldDB" id="A0A381PS09"/>
<gene>
    <name evidence="10" type="ORF">METZ01_LOCUS22278</name>
</gene>
<evidence type="ECO:0000256" key="7">
    <source>
        <dbReference type="ARBA" id="ARBA00023136"/>
    </source>
</evidence>
<evidence type="ECO:0000256" key="6">
    <source>
        <dbReference type="ARBA" id="ARBA00022989"/>
    </source>
</evidence>
<keyword evidence="3" id="KW-0997">Cell inner membrane</keyword>
<evidence type="ECO:0000256" key="3">
    <source>
        <dbReference type="ARBA" id="ARBA00022519"/>
    </source>
</evidence>
<dbReference type="PANTHER" id="PTHR35851">
    <property type="entry name" value="CELL DIVISION PROTEIN FTSQ"/>
    <property type="match status" value="1"/>
</dbReference>
<dbReference type="GO" id="GO:0090529">
    <property type="term" value="P:cell septum assembly"/>
    <property type="evidence" value="ECO:0007669"/>
    <property type="project" value="InterPro"/>
</dbReference>
<dbReference type="InterPro" id="IPR005548">
    <property type="entry name" value="Cell_div_FtsQ/DivIB_C"/>
</dbReference>
<proteinExistence type="inferred from homology"/>
<dbReference type="EMBL" id="UINC01001061">
    <property type="protein sequence ID" value="SUZ69424.1"/>
    <property type="molecule type" value="Genomic_DNA"/>
</dbReference>
<keyword evidence="7" id="KW-0472">Membrane</keyword>
<dbReference type="Gene3D" id="3.10.20.310">
    <property type="entry name" value="membrane protein fhac"/>
    <property type="match status" value="1"/>
</dbReference>
<evidence type="ECO:0000256" key="2">
    <source>
        <dbReference type="ARBA" id="ARBA00022475"/>
    </source>
</evidence>